<dbReference type="GO" id="GO:0003886">
    <property type="term" value="F:DNA (cytosine-5-)-methyltransferase activity"/>
    <property type="evidence" value="ECO:0007669"/>
    <property type="project" value="UniProtKB-EC"/>
</dbReference>
<gene>
    <name evidence="8" type="ORF">MYP_682</name>
</gene>
<comment type="caution">
    <text evidence="8">The sequence shown here is derived from an EMBL/GenBank/DDBJ whole genome shotgun (WGS) entry which is preliminary data.</text>
</comment>
<keyword evidence="3 7" id="KW-0808">Transferase</keyword>
<dbReference type="InterPro" id="IPR001525">
    <property type="entry name" value="C5_MeTfrase"/>
</dbReference>
<keyword evidence="4 7" id="KW-0949">S-adenosyl-L-methionine</keyword>
<dbReference type="InterPro" id="IPR050390">
    <property type="entry name" value="C5-Methyltransferase"/>
</dbReference>
<evidence type="ECO:0000256" key="7">
    <source>
        <dbReference type="PROSITE-ProRule" id="PRU01016"/>
    </source>
</evidence>
<keyword evidence="5" id="KW-0680">Restriction system</keyword>
<dbReference type="OrthoDB" id="32195at2"/>
<feature type="active site" evidence="7">
    <location>
        <position position="92"/>
    </location>
</feature>
<dbReference type="Proteomes" id="UP000030185">
    <property type="component" value="Unassembled WGS sequence"/>
</dbReference>
<keyword evidence="9" id="KW-1185">Reference proteome</keyword>
<dbReference type="PANTHER" id="PTHR10629:SF52">
    <property type="entry name" value="DNA (CYTOSINE-5)-METHYLTRANSFERASE 1"/>
    <property type="match status" value="1"/>
</dbReference>
<comment type="similarity">
    <text evidence="7">Belongs to the class I-like SAM-binding methyltransferase superfamily. C5-methyltransferase family.</text>
</comment>
<dbReference type="Gene3D" id="3.90.120.10">
    <property type="entry name" value="DNA Methylase, subunit A, domain 2"/>
    <property type="match status" value="1"/>
</dbReference>
<dbReference type="PROSITE" id="PS51679">
    <property type="entry name" value="SAM_MT_C5"/>
    <property type="match status" value="1"/>
</dbReference>
<dbReference type="GO" id="GO:0003677">
    <property type="term" value="F:DNA binding"/>
    <property type="evidence" value="ECO:0007669"/>
    <property type="project" value="TreeGrafter"/>
</dbReference>
<evidence type="ECO:0000256" key="1">
    <source>
        <dbReference type="ARBA" id="ARBA00011975"/>
    </source>
</evidence>
<name>A0A098L993_9BACT</name>
<evidence type="ECO:0000256" key="5">
    <source>
        <dbReference type="ARBA" id="ARBA00022747"/>
    </source>
</evidence>
<dbReference type="SUPFAM" id="SSF53335">
    <property type="entry name" value="S-adenosyl-L-methionine-dependent methyltransferases"/>
    <property type="match status" value="1"/>
</dbReference>
<evidence type="ECO:0000256" key="2">
    <source>
        <dbReference type="ARBA" id="ARBA00022603"/>
    </source>
</evidence>
<dbReference type="EC" id="2.1.1.37" evidence="1"/>
<proteinExistence type="inferred from homology"/>
<dbReference type="GO" id="GO:0044027">
    <property type="term" value="P:negative regulation of gene expression via chromosomal CpG island methylation"/>
    <property type="evidence" value="ECO:0007669"/>
    <property type="project" value="TreeGrafter"/>
</dbReference>
<accession>A0A098L993</accession>
<dbReference type="EMBL" id="BBLT01000001">
    <property type="protein sequence ID" value="GAL83455.1"/>
    <property type="molecule type" value="Genomic_DNA"/>
</dbReference>
<dbReference type="Gene3D" id="3.40.50.150">
    <property type="entry name" value="Vaccinia Virus protein VP39"/>
    <property type="match status" value="1"/>
</dbReference>
<dbReference type="Pfam" id="PF00145">
    <property type="entry name" value="DNA_methylase"/>
    <property type="match status" value="2"/>
</dbReference>
<dbReference type="PANTHER" id="PTHR10629">
    <property type="entry name" value="CYTOSINE-SPECIFIC METHYLTRANSFERASE"/>
    <property type="match status" value="1"/>
</dbReference>
<evidence type="ECO:0000313" key="8">
    <source>
        <dbReference type="EMBL" id="GAL83455.1"/>
    </source>
</evidence>
<keyword evidence="2 7" id="KW-0489">Methyltransferase</keyword>
<dbReference type="GO" id="GO:0009307">
    <property type="term" value="P:DNA restriction-modification system"/>
    <property type="evidence" value="ECO:0007669"/>
    <property type="project" value="UniProtKB-KW"/>
</dbReference>
<sequence length="578" mass="64879">MNLYFIDLFCGAGGVTTGILRAKFKGKSIAKVIACVNHDPLAIKSHSANHKGIHHFIENIRTLDLSALVALVATIRKKDPNAKICLWASAECTNYSKAKGGLPRDADSRTLPNHLFRYIEALNPDYFWMENVEEFMAWGPLDENGKPLSRKNGRDYLRWVEIVKSYGYEYDYRILNCADYGAYTSRKRYFAQFAKSGLPISWPAATHSKNPSIDLFSNLQKWKPVKDCLDFKDEGKSIFREKPLSTKSYERIYAGLIKYVAGGYEDFLAKYYSGKPEGKVIPTSGPAGTIKTSDAHSYVKISFLKKYLGNDSKSGINNGKSVEEPCPVITCQNRLAIVQTKFLAKYYSNGGELSSVGQVCSTLTTKDRISLVQPKFWLDKNFSGRYNHQSIDSPAGAILTNDKHCLMTSQYFINKHYSGMHNHQNINQPSGSILTKDKYSLVKCISGEKYLLNPAWGGHSTGIESPCPTIVARQDKAPLYYVSVEKGIIAIPVFETDSEIVRKIKEFMALYGIVDIKMRMLKVPELLKIQGFPQEYILKGNQTDQKKFIGNSVPPPMVQALIERSYSAISEMVLKEAV</sequence>
<dbReference type="STRING" id="153721.MYP_682"/>
<comment type="catalytic activity">
    <reaction evidence="6">
        <text>a 2'-deoxycytidine in DNA + S-adenosyl-L-methionine = a 5-methyl-2'-deoxycytidine in DNA + S-adenosyl-L-homocysteine + H(+)</text>
        <dbReference type="Rhea" id="RHEA:13681"/>
        <dbReference type="Rhea" id="RHEA-COMP:11369"/>
        <dbReference type="Rhea" id="RHEA-COMP:11370"/>
        <dbReference type="ChEBI" id="CHEBI:15378"/>
        <dbReference type="ChEBI" id="CHEBI:57856"/>
        <dbReference type="ChEBI" id="CHEBI:59789"/>
        <dbReference type="ChEBI" id="CHEBI:85452"/>
        <dbReference type="ChEBI" id="CHEBI:85454"/>
        <dbReference type="EC" id="2.1.1.37"/>
    </reaction>
</comment>
<organism evidence="8 9">
    <name type="scientific">Sporocytophaga myxococcoides</name>
    <dbReference type="NCBI Taxonomy" id="153721"/>
    <lineage>
        <taxon>Bacteria</taxon>
        <taxon>Pseudomonadati</taxon>
        <taxon>Bacteroidota</taxon>
        <taxon>Cytophagia</taxon>
        <taxon>Cytophagales</taxon>
        <taxon>Cytophagaceae</taxon>
        <taxon>Sporocytophaga</taxon>
    </lineage>
</organism>
<dbReference type="GO" id="GO:0032259">
    <property type="term" value="P:methylation"/>
    <property type="evidence" value="ECO:0007669"/>
    <property type="project" value="UniProtKB-KW"/>
</dbReference>
<evidence type="ECO:0000313" key="9">
    <source>
        <dbReference type="Proteomes" id="UP000030185"/>
    </source>
</evidence>
<protein>
    <recommendedName>
        <fullName evidence="1">DNA (cytosine-5-)-methyltransferase</fullName>
        <ecNumber evidence="1">2.1.1.37</ecNumber>
    </recommendedName>
</protein>
<dbReference type="eggNOG" id="COG0270">
    <property type="taxonomic scope" value="Bacteria"/>
</dbReference>
<evidence type="ECO:0000256" key="4">
    <source>
        <dbReference type="ARBA" id="ARBA00022691"/>
    </source>
</evidence>
<dbReference type="REBASE" id="98050">
    <property type="entry name" value="M.SmyPG01ORF682P"/>
</dbReference>
<reference evidence="8 9" key="1">
    <citation type="submission" date="2014-09" db="EMBL/GenBank/DDBJ databases">
        <title>Sporocytophaga myxococcoides PG-01 genome sequencing.</title>
        <authorList>
            <person name="Liu L."/>
            <person name="Gao P.J."/>
            <person name="Chen G.J."/>
            <person name="Wang L.S."/>
        </authorList>
    </citation>
    <scope>NUCLEOTIDE SEQUENCE [LARGE SCALE GENOMIC DNA]</scope>
    <source>
        <strain evidence="8 9">PG-01</strain>
    </source>
</reference>
<dbReference type="RefSeq" id="WP_045458345.1">
    <property type="nucleotide sequence ID" value="NZ_BBLT01000001.1"/>
</dbReference>
<evidence type="ECO:0000256" key="6">
    <source>
        <dbReference type="ARBA" id="ARBA00047422"/>
    </source>
</evidence>
<dbReference type="InterPro" id="IPR029063">
    <property type="entry name" value="SAM-dependent_MTases_sf"/>
</dbReference>
<dbReference type="AlphaFoldDB" id="A0A098L993"/>
<evidence type="ECO:0000256" key="3">
    <source>
        <dbReference type="ARBA" id="ARBA00022679"/>
    </source>
</evidence>